<dbReference type="PANTHER" id="PTHR45953:SF1">
    <property type="entry name" value="IDURONATE 2-SULFATASE"/>
    <property type="match status" value="1"/>
</dbReference>
<keyword evidence="1" id="KW-0479">Metal-binding</keyword>
<dbReference type="Proteomes" id="UP001627408">
    <property type="component" value="Unassembled WGS sequence"/>
</dbReference>
<dbReference type="EMBL" id="JBHDIY010000004">
    <property type="protein sequence ID" value="MFL4472309.1"/>
    <property type="molecule type" value="Genomic_DNA"/>
</dbReference>
<keyword evidence="2" id="KW-0378">Hydrolase</keyword>
<keyword evidence="5" id="KW-1185">Reference proteome</keyword>
<gene>
    <name evidence="4" type="ORF">ACERZ8_21385</name>
</gene>
<dbReference type="InterPro" id="IPR017850">
    <property type="entry name" value="Alkaline_phosphatase_core_sf"/>
</dbReference>
<evidence type="ECO:0000259" key="3">
    <source>
        <dbReference type="Pfam" id="PF00884"/>
    </source>
</evidence>
<sequence length="365" mass="41856">MSGLTPHQLGIFDNYTNVFDVLRPEQMWSYRLKQDGYYCSNAGKVHHRFKPLPDHIHNVLYSHPSEHLNIGPGKNAKIKNYGGLMKGHGTTDPRYDDRYYDAQSAASAVNFLQGYDRPAPFYREVGFYHPHSPYKTPARFKEMYDEASFMQPKAWTKHDKNAFADTFMAENMDNSDLVLWRKSVRNYFSAFTHVDEHLGRVWDALKASDHADNTVVIILADHGYHPGDKNRFRKYTLYEEAAGVPIIIHDPDRPERRAITDPVALLDVGPTVLDYADSAPMQHAAGQSLRPQVKGAKNPDRAVPTFFFGSASIRKGDYRYTRYQDGSTQLFDLTKDPWQLRDLSGSDAMEDMHRALVRTCRRYGL</sequence>
<evidence type="ECO:0000256" key="1">
    <source>
        <dbReference type="ARBA" id="ARBA00022723"/>
    </source>
</evidence>
<reference evidence="4 5" key="1">
    <citation type="submission" date="2024-08" db="EMBL/GenBank/DDBJ databases">
        <title>Tateyamaria sp. nov., isolated from marine algae.</title>
        <authorList>
            <person name="Choi B.J."/>
            <person name="Kim J.M."/>
            <person name="Lee J.K."/>
            <person name="Choi D.G."/>
            <person name="Bayburt H."/>
            <person name="Baek J.H."/>
            <person name="Han D.M."/>
            <person name="Jeon C.O."/>
        </authorList>
    </citation>
    <scope>NUCLEOTIDE SEQUENCE [LARGE SCALE GENOMIC DNA]</scope>
    <source>
        <strain evidence="4 5">KMU-156</strain>
    </source>
</reference>
<evidence type="ECO:0000313" key="4">
    <source>
        <dbReference type="EMBL" id="MFL4472309.1"/>
    </source>
</evidence>
<dbReference type="PANTHER" id="PTHR45953">
    <property type="entry name" value="IDURONATE 2-SULFATASE"/>
    <property type="match status" value="1"/>
</dbReference>
<proteinExistence type="predicted"/>
<dbReference type="SUPFAM" id="SSF53649">
    <property type="entry name" value="Alkaline phosphatase-like"/>
    <property type="match status" value="1"/>
</dbReference>
<dbReference type="InterPro" id="IPR000917">
    <property type="entry name" value="Sulfatase_N"/>
</dbReference>
<name>A0ABW8V247_9RHOB</name>
<dbReference type="RefSeq" id="WP_407594480.1">
    <property type="nucleotide sequence ID" value="NZ_JBHDIY010000004.1"/>
</dbReference>
<dbReference type="Gene3D" id="3.40.720.10">
    <property type="entry name" value="Alkaline Phosphatase, subunit A"/>
    <property type="match status" value="1"/>
</dbReference>
<evidence type="ECO:0000256" key="2">
    <source>
        <dbReference type="ARBA" id="ARBA00022801"/>
    </source>
</evidence>
<comment type="caution">
    <text evidence="4">The sequence shown here is derived from an EMBL/GenBank/DDBJ whole genome shotgun (WGS) entry which is preliminary data.</text>
</comment>
<organism evidence="4 5">
    <name type="scientific">Tateyamaria armeniaca</name>
    <dbReference type="NCBI Taxonomy" id="2518930"/>
    <lineage>
        <taxon>Bacteria</taxon>
        <taxon>Pseudomonadati</taxon>
        <taxon>Pseudomonadota</taxon>
        <taxon>Alphaproteobacteria</taxon>
        <taxon>Rhodobacterales</taxon>
        <taxon>Roseobacteraceae</taxon>
        <taxon>Tateyamaria</taxon>
    </lineage>
</organism>
<protein>
    <submittedName>
        <fullName evidence="4">Sulfatase-like hydrolase/transferase</fullName>
    </submittedName>
</protein>
<accession>A0ABW8V247</accession>
<evidence type="ECO:0000313" key="5">
    <source>
        <dbReference type="Proteomes" id="UP001627408"/>
    </source>
</evidence>
<feature type="domain" description="Sulfatase N-terminal" evidence="3">
    <location>
        <begin position="3"/>
        <end position="277"/>
    </location>
</feature>
<dbReference type="Pfam" id="PF00884">
    <property type="entry name" value="Sulfatase"/>
    <property type="match status" value="1"/>
</dbReference>